<evidence type="ECO:0000313" key="6">
    <source>
        <dbReference type="Proteomes" id="UP000693981"/>
    </source>
</evidence>
<evidence type="ECO:0000259" key="4">
    <source>
        <dbReference type="PROSITE" id="PS51017"/>
    </source>
</evidence>
<comment type="caution">
    <text evidence="5">The sequence shown here is derived from an EMBL/GenBank/DDBJ whole genome shotgun (WGS) entry which is preliminary data.</text>
</comment>
<dbReference type="Pfam" id="PF06203">
    <property type="entry name" value="CCT"/>
    <property type="match status" value="1"/>
</dbReference>
<dbReference type="InterPro" id="IPR045281">
    <property type="entry name" value="CONSTANS-like"/>
</dbReference>
<dbReference type="GO" id="GO:0005634">
    <property type="term" value="C:nucleus"/>
    <property type="evidence" value="ECO:0007669"/>
    <property type="project" value="UniProtKB-SubCell"/>
</dbReference>
<evidence type="ECO:0000256" key="1">
    <source>
        <dbReference type="ARBA" id="ARBA00004123"/>
    </source>
</evidence>
<dbReference type="OrthoDB" id="153872at2759"/>
<dbReference type="InterPro" id="IPR010402">
    <property type="entry name" value="CCT_domain"/>
</dbReference>
<dbReference type="PROSITE" id="PS51017">
    <property type="entry name" value="CCT"/>
    <property type="match status" value="1"/>
</dbReference>
<dbReference type="EMBL" id="JAGDFL010000167">
    <property type="protein sequence ID" value="KAG7396217.1"/>
    <property type="molecule type" value="Genomic_DNA"/>
</dbReference>
<dbReference type="Proteomes" id="UP000693981">
    <property type="component" value="Unassembled WGS sequence"/>
</dbReference>
<name>A0A8T1WQQ3_9STRA</name>
<dbReference type="PANTHER" id="PTHR31319">
    <property type="entry name" value="ZINC FINGER PROTEIN CONSTANS-LIKE 4"/>
    <property type="match status" value="1"/>
</dbReference>
<gene>
    <name evidence="5" type="ORF">PHYBOEH_002597</name>
</gene>
<dbReference type="AlphaFoldDB" id="A0A8T1WQQ3"/>
<accession>A0A8T1WQQ3</accession>
<feature type="compositionally biased region" description="Polar residues" evidence="3">
    <location>
        <begin position="376"/>
        <end position="390"/>
    </location>
</feature>
<evidence type="ECO:0000256" key="3">
    <source>
        <dbReference type="SAM" id="MobiDB-lite"/>
    </source>
</evidence>
<protein>
    <recommendedName>
        <fullName evidence="4">CCT domain-containing protein</fullName>
    </recommendedName>
</protein>
<organism evidence="5 6">
    <name type="scientific">Phytophthora boehmeriae</name>
    <dbReference type="NCBI Taxonomy" id="109152"/>
    <lineage>
        <taxon>Eukaryota</taxon>
        <taxon>Sar</taxon>
        <taxon>Stramenopiles</taxon>
        <taxon>Oomycota</taxon>
        <taxon>Peronosporomycetes</taxon>
        <taxon>Peronosporales</taxon>
        <taxon>Peronosporaceae</taxon>
        <taxon>Phytophthora</taxon>
    </lineage>
</organism>
<evidence type="ECO:0000313" key="5">
    <source>
        <dbReference type="EMBL" id="KAG7396217.1"/>
    </source>
</evidence>
<feature type="region of interest" description="Disordered" evidence="3">
    <location>
        <begin position="212"/>
        <end position="244"/>
    </location>
</feature>
<reference evidence="5" key="1">
    <citation type="submission" date="2021-02" db="EMBL/GenBank/DDBJ databases">
        <authorList>
            <person name="Palmer J.M."/>
        </authorList>
    </citation>
    <scope>NUCLEOTIDE SEQUENCE</scope>
    <source>
        <strain evidence="5">SCRP23</strain>
    </source>
</reference>
<sequence length="396" mass="45027">MELSKVDLLDDQHVVNKVSGSPVLMSSRAPTELPQPWELNEVDFLLPSSVGRYCPGIYAPEFALPPDLDDTRPLVFRSGMCWHDMSLSEPAVNEFSPYLVGDVFVDKALPTTTVTRCKMMPPTPLRVNAVECLDRKPFRDNDGMTSLFHYEPSVLSPTMLDKKILVSDSDLKLFSANSSSTNNMRALSVSEPTPKDSPRWKHMKTARFKAIEQHALPSTAPRQQNKRSKVDAVDHNDRSTKRVKTTGQPVEFVPKLDERWYSSRAEDFHGMLPQRPALKELAAHQKTNAVTAVRPANGAQLQRLPSTLPDGAPERRIGIYTPSERRKRLQRFHEKRKFRVYRKRVKYDCRKRLANSCPRIKGRFVRKSEFLQAMKTEQTSVDLGSETSSSSEHRLP</sequence>
<comment type="subcellular location">
    <subcellularLocation>
        <location evidence="1">Nucleus</location>
    </subcellularLocation>
</comment>
<dbReference type="PANTHER" id="PTHR31319:SF77">
    <property type="entry name" value="ZINC FINGER PROTEIN CONSTANS-LIKE 4"/>
    <property type="match status" value="1"/>
</dbReference>
<feature type="region of interest" description="Disordered" evidence="3">
    <location>
        <begin position="376"/>
        <end position="396"/>
    </location>
</feature>
<proteinExistence type="predicted"/>
<keyword evidence="6" id="KW-1185">Reference proteome</keyword>
<keyword evidence="2" id="KW-0539">Nucleus</keyword>
<feature type="compositionally biased region" description="Basic and acidic residues" evidence="3">
    <location>
        <begin position="228"/>
        <end position="240"/>
    </location>
</feature>
<evidence type="ECO:0000256" key="2">
    <source>
        <dbReference type="ARBA" id="ARBA00023242"/>
    </source>
</evidence>
<feature type="domain" description="CCT" evidence="4">
    <location>
        <begin position="325"/>
        <end position="367"/>
    </location>
</feature>